<evidence type="ECO:0000313" key="3">
    <source>
        <dbReference type="Proteomes" id="UP000253426"/>
    </source>
</evidence>
<dbReference type="EMBL" id="QNRR01000014">
    <property type="protein sequence ID" value="RBP37399.1"/>
    <property type="molecule type" value="Genomic_DNA"/>
</dbReference>
<dbReference type="SUPFAM" id="SSF143120">
    <property type="entry name" value="YefM-like"/>
    <property type="match status" value="1"/>
</dbReference>
<protein>
    <recommendedName>
        <fullName evidence="4">Antitoxin</fullName>
    </recommendedName>
</protein>
<comment type="similarity">
    <text evidence="1">Belongs to the phD/YefM antitoxin family.</text>
</comment>
<comment type="caution">
    <text evidence="2">The sequence shown here is derived from an EMBL/GenBank/DDBJ whole genome shotgun (WGS) entry which is preliminary data.</text>
</comment>
<evidence type="ECO:0008006" key="4">
    <source>
        <dbReference type="Google" id="ProtNLM"/>
    </source>
</evidence>
<dbReference type="InterPro" id="IPR036165">
    <property type="entry name" value="YefM-like_sf"/>
</dbReference>
<name>A0A366H5R2_9BACT</name>
<dbReference type="AlphaFoldDB" id="A0A366H5R2"/>
<evidence type="ECO:0000256" key="1">
    <source>
        <dbReference type="ARBA" id="ARBA00009981"/>
    </source>
</evidence>
<accession>A0A366H5R2</accession>
<reference evidence="2 3" key="1">
    <citation type="submission" date="2018-06" db="EMBL/GenBank/DDBJ databases">
        <title>Genomic Encyclopedia of Type Strains, Phase IV (KMG-IV): sequencing the most valuable type-strain genomes for metagenomic binning, comparative biology and taxonomic classification.</title>
        <authorList>
            <person name="Goeker M."/>
        </authorList>
    </citation>
    <scope>NUCLEOTIDE SEQUENCE [LARGE SCALE GENOMIC DNA]</scope>
    <source>
        <strain evidence="2 3">DSM 25532</strain>
    </source>
</reference>
<dbReference type="OrthoDB" id="198639at2"/>
<gene>
    <name evidence="2" type="ORF">DES53_114137</name>
</gene>
<evidence type="ECO:0000313" key="2">
    <source>
        <dbReference type="EMBL" id="RBP37399.1"/>
    </source>
</evidence>
<organism evidence="2 3">
    <name type="scientific">Roseimicrobium gellanilyticum</name>
    <dbReference type="NCBI Taxonomy" id="748857"/>
    <lineage>
        <taxon>Bacteria</taxon>
        <taxon>Pseudomonadati</taxon>
        <taxon>Verrucomicrobiota</taxon>
        <taxon>Verrucomicrobiia</taxon>
        <taxon>Verrucomicrobiales</taxon>
        <taxon>Verrucomicrobiaceae</taxon>
        <taxon>Roseimicrobium</taxon>
    </lineage>
</organism>
<sequence length="96" mass="10441">MTPVVATDSLSNFQRNTGARLEELHRTGEPELLTVDGEPGVVVQDAAYEAMLDRLEQLEAVTGIQRGIDSAKAGKGRPLDEFLAEMRRKHSIAPPA</sequence>
<keyword evidence="3" id="KW-1185">Reference proteome</keyword>
<dbReference type="Proteomes" id="UP000253426">
    <property type="component" value="Unassembled WGS sequence"/>
</dbReference>
<proteinExistence type="inferred from homology"/>